<sequence>MLCFQGRCDDRKQRWDGYEEKRGAHTCPRQLTPGVSCFLETSRNEKSAVLCTFLRCRRTLSPVCYHLLPGPPSPSPYQVVRAGVTTVVRRTMKVREARARGLPSEGARPRPHAAALAPLGRPSRNAEPGTDVTRDGRGKEKTASFFLEQTAAWGRAMT</sequence>
<dbReference type="EMBL" id="JACASE010000012">
    <property type="protein sequence ID" value="KAF6422897.1"/>
    <property type="molecule type" value="Genomic_DNA"/>
</dbReference>
<proteinExistence type="predicted"/>
<keyword evidence="3" id="KW-1185">Reference proteome</keyword>
<comment type="caution">
    <text evidence="2">The sequence shown here is derived from an EMBL/GenBank/DDBJ whole genome shotgun (WGS) entry which is preliminary data.</text>
</comment>
<evidence type="ECO:0000256" key="1">
    <source>
        <dbReference type="SAM" id="MobiDB-lite"/>
    </source>
</evidence>
<name>A0A7J8DI78_ROUAE</name>
<feature type="region of interest" description="Disordered" evidence="1">
    <location>
        <begin position="97"/>
        <end position="143"/>
    </location>
</feature>
<gene>
    <name evidence="2" type="ORF">HJG63_008685</name>
</gene>
<reference evidence="2 3" key="1">
    <citation type="journal article" date="2020" name="Nature">
        <title>Six reference-quality genomes reveal evolution of bat adaptations.</title>
        <authorList>
            <person name="Jebb D."/>
            <person name="Huang Z."/>
            <person name="Pippel M."/>
            <person name="Hughes G.M."/>
            <person name="Lavrichenko K."/>
            <person name="Devanna P."/>
            <person name="Winkler S."/>
            <person name="Jermiin L.S."/>
            <person name="Skirmuntt E.C."/>
            <person name="Katzourakis A."/>
            <person name="Burkitt-Gray L."/>
            <person name="Ray D.A."/>
            <person name="Sullivan K.A.M."/>
            <person name="Roscito J.G."/>
            <person name="Kirilenko B.M."/>
            <person name="Davalos L.M."/>
            <person name="Corthals A.P."/>
            <person name="Power M.L."/>
            <person name="Jones G."/>
            <person name="Ransome R.D."/>
            <person name="Dechmann D.K.N."/>
            <person name="Locatelli A.G."/>
            <person name="Puechmaille S.J."/>
            <person name="Fedrigo O."/>
            <person name="Jarvis E.D."/>
            <person name="Hiller M."/>
            <person name="Vernes S.C."/>
            <person name="Myers E.W."/>
            <person name="Teeling E.C."/>
        </authorList>
    </citation>
    <scope>NUCLEOTIDE SEQUENCE [LARGE SCALE GENOMIC DNA]</scope>
    <source>
        <strain evidence="2">MRouAeg1</strain>
        <tissue evidence="2">Muscle</tissue>
    </source>
</reference>
<accession>A0A7J8DI78</accession>
<protein>
    <submittedName>
        <fullName evidence="2">Uncharacterized protein</fullName>
    </submittedName>
</protein>
<dbReference type="Proteomes" id="UP000593571">
    <property type="component" value="Unassembled WGS sequence"/>
</dbReference>
<dbReference type="AlphaFoldDB" id="A0A7J8DI78"/>
<evidence type="ECO:0000313" key="2">
    <source>
        <dbReference type="EMBL" id="KAF6422897.1"/>
    </source>
</evidence>
<organism evidence="2 3">
    <name type="scientific">Rousettus aegyptiacus</name>
    <name type="common">Egyptian fruit bat</name>
    <name type="synonym">Pteropus aegyptiacus</name>
    <dbReference type="NCBI Taxonomy" id="9407"/>
    <lineage>
        <taxon>Eukaryota</taxon>
        <taxon>Metazoa</taxon>
        <taxon>Chordata</taxon>
        <taxon>Craniata</taxon>
        <taxon>Vertebrata</taxon>
        <taxon>Euteleostomi</taxon>
        <taxon>Mammalia</taxon>
        <taxon>Eutheria</taxon>
        <taxon>Laurasiatheria</taxon>
        <taxon>Chiroptera</taxon>
        <taxon>Yinpterochiroptera</taxon>
        <taxon>Pteropodoidea</taxon>
        <taxon>Pteropodidae</taxon>
        <taxon>Rousettinae</taxon>
        <taxon>Rousettus</taxon>
    </lineage>
</organism>
<evidence type="ECO:0000313" key="3">
    <source>
        <dbReference type="Proteomes" id="UP000593571"/>
    </source>
</evidence>
<feature type="compositionally biased region" description="Low complexity" evidence="1">
    <location>
        <begin position="112"/>
        <end position="122"/>
    </location>
</feature>
<feature type="compositionally biased region" description="Basic and acidic residues" evidence="1">
    <location>
        <begin position="132"/>
        <end position="142"/>
    </location>
</feature>